<feature type="region of interest" description="Disordered" evidence="1">
    <location>
        <begin position="389"/>
        <end position="418"/>
    </location>
</feature>
<dbReference type="InterPro" id="IPR032710">
    <property type="entry name" value="NTF2-like_dom_sf"/>
</dbReference>
<evidence type="ECO:0000313" key="3">
    <source>
        <dbReference type="Proteomes" id="UP000799439"/>
    </source>
</evidence>
<dbReference type="Proteomes" id="UP000799439">
    <property type="component" value="Unassembled WGS sequence"/>
</dbReference>
<protein>
    <submittedName>
        <fullName evidence="2">Uncharacterized protein</fullName>
    </submittedName>
</protein>
<feature type="compositionally biased region" description="Basic and acidic residues" evidence="1">
    <location>
        <begin position="253"/>
        <end position="281"/>
    </location>
</feature>
<dbReference type="EMBL" id="ML996088">
    <property type="protein sequence ID" value="KAF2151380.1"/>
    <property type="molecule type" value="Genomic_DNA"/>
</dbReference>
<feature type="region of interest" description="Disordered" evidence="1">
    <location>
        <begin position="150"/>
        <end position="376"/>
    </location>
</feature>
<feature type="compositionally biased region" description="Polar residues" evidence="1">
    <location>
        <begin position="154"/>
        <end position="170"/>
    </location>
</feature>
<feature type="region of interest" description="Disordered" evidence="1">
    <location>
        <begin position="465"/>
        <end position="505"/>
    </location>
</feature>
<feature type="compositionally biased region" description="Gly residues" evidence="1">
    <location>
        <begin position="485"/>
        <end position="497"/>
    </location>
</feature>
<dbReference type="Gene3D" id="3.10.450.50">
    <property type="match status" value="1"/>
</dbReference>
<dbReference type="SUPFAM" id="SSF54427">
    <property type="entry name" value="NTF2-like"/>
    <property type="match status" value="1"/>
</dbReference>
<evidence type="ECO:0000313" key="2">
    <source>
        <dbReference type="EMBL" id="KAF2151380.1"/>
    </source>
</evidence>
<feature type="compositionally biased region" description="Polar residues" evidence="1">
    <location>
        <begin position="395"/>
        <end position="418"/>
    </location>
</feature>
<comment type="caution">
    <text evidence="2">The sequence shown here is derived from an EMBL/GenBank/DDBJ whole genome shotgun (WGS) entry which is preliminary data.</text>
</comment>
<gene>
    <name evidence="2" type="ORF">K461DRAFT_228325</name>
</gene>
<proteinExistence type="predicted"/>
<dbReference type="AlphaFoldDB" id="A0A9P4MEN0"/>
<accession>A0A9P4MEN0</accession>
<name>A0A9P4MEN0_9PEZI</name>
<reference evidence="2" key="1">
    <citation type="journal article" date="2020" name="Stud. Mycol.">
        <title>101 Dothideomycetes genomes: a test case for predicting lifestyles and emergence of pathogens.</title>
        <authorList>
            <person name="Haridas S."/>
            <person name="Albert R."/>
            <person name="Binder M."/>
            <person name="Bloem J."/>
            <person name="Labutti K."/>
            <person name="Salamov A."/>
            <person name="Andreopoulos B."/>
            <person name="Baker S."/>
            <person name="Barry K."/>
            <person name="Bills G."/>
            <person name="Bluhm B."/>
            <person name="Cannon C."/>
            <person name="Castanera R."/>
            <person name="Culley D."/>
            <person name="Daum C."/>
            <person name="Ezra D."/>
            <person name="Gonzalez J."/>
            <person name="Henrissat B."/>
            <person name="Kuo A."/>
            <person name="Liang C."/>
            <person name="Lipzen A."/>
            <person name="Lutzoni F."/>
            <person name="Magnuson J."/>
            <person name="Mondo S."/>
            <person name="Nolan M."/>
            <person name="Ohm R."/>
            <person name="Pangilinan J."/>
            <person name="Park H.-J."/>
            <person name="Ramirez L."/>
            <person name="Alfaro M."/>
            <person name="Sun H."/>
            <person name="Tritt A."/>
            <person name="Yoshinaga Y."/>
            <person name="Zwiers L.-H."/>
            <person name="Turgeon B."/>
            <person name="Goodwin S."/>
            <person name="Spatafora J."/>
            <person name="Crous P."/>
            <person name="Grigoriev I."/>
        </authorList>
    </citation>
    <scope>NUCLEOTIDE SEQUENCE</scope>
    <source>
        <strain evidence="2">CBS 260.36</strain>
    </source>
</reference>
<sequence length="505" mass="55683">MADIYQSFLRSPSASHLASDAALHYITTTSSIRGPDAVVKHLQAQERQIQKKEEKILSCIQGGNGICLETETTFVFRTGGGLILPNMDENMLADTTVICPMIHVVSFDNGSKISQIRLYWDQGTMLKQVEAIGKTGRNWPIKDGKEQAKLMKQSIESPGQAQGGSATAQPVVSGRQLDDYTKRLFATGSDEPRSRIVSGVEPRESAKPQQRQWGELFAGEEDDENPDIGSPSVRSPHLPILKSGAGKNYKPNRLFDKEDEPERSRSPERKKVDPTKNEHFEFGNGEDALPVRTGKALGPKGQRQVSNWDFDDFSTPAKHVQKPNPEQERHFGYGIDEDDGPTPLKRPVVHAPRPDAKTNFDITDENTPEHGRRPMKTTTNVDAARRHADHDPHFNLQNSGSRNENVPPTKPVSNVSKARSDMVSNFSFSQMMEEDPAQTKKIYKTAGDGMGGRAGTRFWDVSADDAPDQYGGQGGQKQVYKTYGNGMGGRKGQGLGWSIGDPDAE</sequence>
<evidence type="ECO:0000256" key="1">
    <source>
        <dbReference type="SAM" id="MobiDB-lite"/>
    </source>
</evidence>
<keyword evidence="3" id="KW-1185">Reference proteome</keyword>
<dbReference type="OrthoDB" id="1162399at2759"/>
<organism evidence="2 3">
    <name type="scientific">Myriangium duriaei CBS 260.36</name>
    <dbReference type="NCBI Taxonomy" id="1168546"/>
    <lineage>
        <taxon>Eukaryota</taxon>
        <taxon>Fungi</taxon>
        <taxon>Dikarya</taxon>
        <taxon>Ascomycota</taxon>
        <taxon>Pezizomycotina</taxon>
        <taxon>Dothideomycetes</taxon>
        <taxon>Dothideomycetidae</taxon>
        <taxon>Myriangiales</taxon>
        <taxon>Myriangiaceae</taxon>
        <taxon>Myriangium</taxon>
    </lineage>
</organism>